<proteinExistence type="predicted"/>
<gene>
    <name evidence="1" type="ORF">NK6_5732</name>
</gene>
<sequence>MKWAFLSGAFGESVLPREYATRDILDASSPVRDR</sequence>
<evidence type="ECO:0000313" key="2">
    <source>
        <dbReference type="Proteomes" id="UP000063308"/>
    </source>
</evidence>
<dbReference type="EMBL" id="AP014685">
    <property type="protein sequence ID" value="BAR58889.1"/>
    <property type="molecule type" value="Genomic_DNA"/>
</dbReference>
<organism evidence="1 2">
    <name type="scientific">Bradyrhizobium diazoefficiens</name>
    <dbReference type="NCBI Taxonomy" id="1355477"/>
    <lineage>
        <taxon>Bacteria</taxon>
        <taxon>Pseudomonadati</taxon>
        <taxon>Pseudomonadota</taxon>
        <taxon>Alphaproteobacteria</taxon>
        <taxon>Hyphomicrobiales</taxon>
        <taxon>Nitrobacteraceae</taxon>
        <taxon>Bradyrhizobium</taxon>
    </lineage>
</organism>
<accession>A0A0E4BRF5</accession>
<reference evidence="1 2" key="1">
    <citation type="submission" date="2014-11" db="EMBL/GenBank/DDBJ databases">
        <title>Symbiosis island explosion on the genome of extra-slow-growing strains of soybean bradyrhizobia with massive insertion sequences.</title>
        <authorList>
            <person name="Iida T."/>
            <person name="Minamisawa K."/>
        </authorList>
    </citation>
    <scope>NUCLEOTIDE SEQUENCE [LARGE SCALE GENOMIC DNA]</scope>
    <source>
        <strain evidence="1 2">NK6</strain>
    </source>
</reference>
<name>A0A0E4BRF5_9BRAD</name>
<dbReference type="AlphaFoldDB" id="A0A0E4BRF5"/>
<dbReference type="Proteomes" id="UP000063308">
    <property type="component" value="Chromosome"/>
</dbReference>
<evidence type="ECO:0000313" key="1">
    <source>
        <dbReference type="EMBL" id="BAR58889.1"/>
    </source>
</evidence>
<protein>
    <submittedName>
        <fullName evidence="1">Uncharacterized protein</fullName>
    </submittedName>
</protein>